<feature type="region of interest" description="Disordered" evidence="8">
    <location>
        <begin position="82"/>
        <end position="120"/>
    </location>
</feature>
<dbReference type="GO" id="GO:0043022">
    <property type="term" value="F:ribosome binding"/>
    <property type="evidence" value="ECO:0007669"/>
    <property type="project" value="InterPro"/>
</dbReference>
<dbReference type="PANTHER" id="PTHR14009">
    <property type="entry name" value="LEUCINE ZIPPER-EF-HAND CONTAINING TRANSMEMBRANE PROTEIN"/>
    <property type="match status" value="1"/>
</dbReference>
<reference evidence="12" key="1">
    <citation type="submission" date="2025-08" db="UniProtKB">
        <authorList>
            <consortium name="RefSeq"/>
        </authorList>
    </citation>
    <scope>IDENTIFICATION</scope>
</reference>
<evidence type="ECO:0000256" key="5">
    <source>
        <dbReference type="ARBA" id="ARBA00023128"/>
    </source>
</evidence>
<name>A0A3Q0JJ11_DIACI</name>
<gene>
    <name evidence="12" type="primary">LOC103522419</name>
</gene>
<protein>
    <submittedName>
        <fullName evidence="12">Mitochondrial proton/calcium exchanger protein-like</fullName>
    </submittedName>
</protein>
<feature type="domain" description="EF-hand" evidence="9">
    <location>
        <begin position="1"/>
        <end position="24"/>
    </location>
</feature>
<dbReference type="GO" id="GO:0030003">
    <property type="term" value="P:intracellular monoatomic cation homeostasis"/>
    <property type="evidence" value="ECO:0007669"/>
    <property type="project" value="TreeGrafter"/>
</dbReference>
<feature type="compositionally biased region" description="Polar residues" evidence="8">
    <location>
        <begin position="110"/>
        <end position="119"/>
    </location>
</feature>
<dbReference type="PANTHER" id="PTHR14009:SF1">
    <property type="entry name" value="MITOCHONDRIAL PROTON_CALCIUM EXCHANGER PROTEIN"/>
    <property type="match status" value="1"/>
</dbReference>
<dbReference type="InterPro" id="IPR033122">
    <property type="entry name" value="LETM1-like_RBD"/>
</dbReference>
<evidence type="ECO:0000256" key="6">
    <source>
        <dbReference type="ARBA" id="ARBA00023136"/>
    </source>
</evidence>
<evidence type="ECO:0000256" key="4">
    <source>
        <dbReference type="ARBA" id="ARBA00022989"/>
    </source>
</evidence>
<dbReference type="PROSITE" id="PS51758">
    <property type="entry name" value="LETM1_RBD"/>
    <property type="match status" value="1"/>
</dbReference>
<keyword evidence="4" id="KW-1133">Transmembrane helix</keyword>
<keyword evidence="2" id="KW-0812">Transmembrane</keyword>
<dbReference type="InterPro" id="IPR044202">
    <property type="entry name" value="LETM1/MDM38-like"/>
</dbReference>
<evidence type="ECO:0000313" key="12">
    <source>
        <dbReference type="RefSeq" id="XP_026688376.1"/>
    </source>
</evidence>
<dbReference type="PROSITE" id="PS50222">
    <property type="entry name" value="EF_HAND_2"/>
    <property type="match status" value="1"/>
</dbReference>
<keyword evidence="6" id="KW-0472">Membrane</keyword>
<dbReference type="Proteomes" id="UP000079169">
    <property type="component" value="Unplaced"/>
</dbReference>
<sequence length="199" mass="22441">MDADHDGAIRVEAVLKVLELIGEENVKLSKKQFEEIVEMINKEEAIELEEQLDKVLKAKLKESTHLKPIGEDTIEEIERISPLSPPKSEPQLTNLPPTSDLPPVPRISKPKSSTGTSSESAKEFSEFYEKVRSKGVDTSTEDIMKFSRLFQDEITLDSLSRAQLQALCRVLELHPIGTSNFLRFQLRLKLRSLAADDKV</sequence>
<dbReference type="InterPro" id="IPR002048">
    <property type="entry name" value="EF_hand_dom"/>
</dbReference>
<accession>A0A3Q0JJ11</accession>
<evidence type="ECO:0000259" key="10">
    <source>
        <dbReference type="PROSITE" id="PS51758"/>
    </source>
</evidence>
<dbReference type="GeneID" id="103522419"/>
<dbReference type="GO" id="GO:0005743">
    <property type="term" value="C:mitochondrial inner membrane"/>
    <property type="evidence" value="ECO:0007669"/>
    <property type="project" value="UniProtKB-SubCell"/>
</dbReference>
<evidence type="ECO:0000256" key="2">
    <source>
        <dbReference type="ARBA" id="ARBA00022692"/>
    </source>
</evidence>
<dbReference type="KEGG" id="dci:103522419"/>
<dbReference type="Pfam" id="PF07766">
    <property type="entry name" value="LETM1_RBD"/>
    <property type="match status" value="1"/>
</dbReference>
<keyword evidence="5 7" id="KW-0496">Mitochondrion</keyword>
<dbReference type="PaxDb" id="121845-A0A3Q0JJ11"/>
<proteinExistence type="predicted"/>
<feature type="domain" description="Letm1 RBD" evidence="10">
    <location>
        <begin position="54"/>
        <end position="199"/>
    </location>
</feature>
<keyword evidence="11" id="KW-1185">Reference proteome</keyword>
<dbReference type="STRING" id="121845.A0A3Q0JJ11"/>
<comment type="subcellular location">
    <subcellularLocation>
        <location evidence="1">Mitochondrion inner membrane</location>
        <topology evidence="1">Single-pass membrane protein</topology>
    </subcellularLocation>
</comment>
<dbReference type="AlphaFoldDB" id="A0A3Q0JJ11"/>
<evidence type="ECO:0000256" key="1">
    <source>
        <dbReference type="ARBA" id="ARBA00004434"/>
    </source>
</evidence>
<organism evidence="11 12">
    <name type="scientific">Diaphorina citri</name>
    <name type="common">Asian citrus psyllid</name>
    <dbReference type="NCBI Taxonomy" id="121845"/>
    <lineage>
        <taxon>Eukaryota</taxon>
        <taxon>Metazoa</taxon>
        <taxon>Ecdysozoa</taxon>
        <taxon>Arthropoda</taxon>
        <taxon>Hexapoda</taxon>
        <taxon>Insecta</taxon>
        <taxon>Pterygota</taxon>
        <taxon>Neoptera</taxon>
        <taxon>Paraneoptera</taxon>
        <taxon>Hemiptera</taxon>
        <taxon>Sternorrhyncha</taxon>
        <taxon>Psylloidea</taxon>
        <taxon>Psyllidae</taxon>
        <taxon>Diaphorininae</taxon>
        <taxon>Diaphorina</taxon>
    </lineage>
</organism>
<dbReference type="RefSeq" id="XP_026688376.1">
    <property type="nucleotide sequence ID" value="XM_026832575.1"/>
</dbReference>
<evidence type="ECO:0000256" key="8">
    <source>
        <dbReference type="SAM" id="MobiDB-lite"/>
    </source>
</evidence>
<dbReference type="GO" id="GO:0005509">
    <property type="term" value="F:calcium ion binding"/>
    <property type="evidence" value="ECO:0007669"/>
    <property type="project" value="InterPro"/>
</dbReference>
<evidence type="ECO:0000313" key="11">
    <source>
        <dbReference type="Proteomes" id="UP000079169"/>
    </source>
</evidence>
<evidence type="ECO:0000256" key="7">
    <source>
        <dbReference type="PROSITE-ProRule" id="PRU01094"/>
    </source>
</evidence>
<keyword evidence="3" id="KW-0999">Mitochondrion inner membrane</keyword>
<evidence type="ECO:0000256" key="3">
    <source>
        <dbReference type="ARBA" id="ARBA00022792"/>
    </source>
</evidence>
<evidence type="ECO:0000259" key="9">
    <source>
        <dbReference type="PROSITE" id="PS50222"/>
    </source>
</evidence>